<evidence type="ECO:0000313" key="3">
    <source>
        <dbReference type="Proteomes" id="UP000183812"/>
    </source>
</evidence>
<dbReference type="RefSeq" id="WP_139182421.1">
    <property type="nucleotide sequence ID" value="NZ_CP119563.1"/>
</dbReference>
<dbReference type="OrthoDB" id="7691271at2"/>
<feature type="region of interest" description="Disordered" evidence="1">
    <location>
        <begin position="142"/>
        <end position="166"/>
    </location>
</feature>
<sequence length="184" mass="20251">MSPEDHGQEQPPSLWVRMRNLLTPGATRRAARLTALHQQIEAVRDKALQVAAHAGEARERWLLLQEEDLDLAVGEMRMLAAVTMQAEFILRAQAQRTRHDTLPEAQLKALSEQLHQTLAALEDLRTAAALSALKARHGLLMAHPEPLGPEGRPAQPPRPVPQRQGKLRMLNGVPAGARPLTTAV</sequence>
<protein>
    <submittedName>
        <fullName evidence="2">Uncharacterized protein</fullName>
    </submittedName>
</protein>
<dbReference type="EMBL" id="FNAY01000007">
    <property type="protein sequence ID" value="SDF13859.1"/>
    <property type="molecule type" value="Genomic_DNA"/>
</dbReference>
<evidence type="ECO:0000313" key="2">
    <source>
        <dbReference type="EMBL" id="SDF13859.1"/>
    </source>
</evidence>
<proteinExistence type="predicted"/>
<accession>A0A1G7INH8</accession>
<organism evidence="2 3">
    <name type="scientific">Rhodobacter capsulatus</name>
    <name type="common">Rhodopseudomonas capsulata</name>
    <dbReference type="NCBI Taxonomy" id="1061"/>
    <lineage>
        <taxon>Bacteria</taxon>
        <taxon>Pseudomonadati</taxon>
        <taxon>Pseudomonadota</taxon>
        <taxon>Alphaproteobacteria</taxon>
        <taxon>Rhodobacterales</taxon>
        <taxon>Rhodobacter group</taxon>
        <taxon>Rhodobacter</taxon>
    </lineage>
</organism>
<evidence type="ECO:0000256" key="1">
    <source>
        <dbReference type="SAM" id="MobiDB-lite"/>
    </source>
</evidence>
<name>A0A1G7INH8_RHOCA</name>
<dbReference type="AlphaFoldDB" id="A0A1G7INH8"/>
<gene>
    <name evidence="2" type="ORF">SAMN04244550_01735</name>
</gene>
<reference evidence="2 3" key="1">
    <citation type="submission" date="2016-10" db="EMBL/GenBank/DDBJ databases">
        <authorList>
            <person name="de Groot N.N."/>
        </authorList>
    </citation>
    <scope>NUCLEOTIDE SEQUENCE [LARGE SCALE GENOMIC DNA]</scope>
    <source>
        <strain evidence="3">DSM 938 / 37b4</strain>
    </source>
</reference>
<dbReference type="Proteomes" id="UP000183812">
    <property type="component" value="Unassembled WGS sequence"/>
</dbReference>